<accession>A0A9D4S8S9</accession>
<comment type="caution">
    <text evidence="1">The sequence shown here is derived from an EMBL/GenBank/DDBJ whole genome shotgun (WGS) entry which is preliminary data.</text>
</comment>
<evidence type="ECO:0000313" key="1">
    <source>
        <dbReference type="EMBL" id="KAH3896834.1"/>
    </source>
</evidence>
<protein>
    <submittedName>
        <fullName evidence="1">Uncharacterized protein</fullName>
    </submittedName>
</protein>
<sequence>MDRPYVNFRRSVPAATHWQRHHRSAARALPFKTSADEHFRSGARHASSVHSTDCTERAVPCHDDTDVCLLVVFPLPA</sequence>
<evidence type="ECO:0000313" key="2">
    <source>
        <dbReference type="Proteomes" id="UP000828390"/>
    </source>
</evidence>
<proteinExistence type="predicted"/>
<reference evidence="1" key="2">
    <citation type="submission" date="2020-11" db="EMBL/GenBank/DDBJ databases">
        <authorList>
            <person name="McCartney M.A."/>
            <person name="Auch B."/>
            <person name="Kono T."/>
            <person name="Mallez S."/>
            <person name="Becker A."/>
            <person name="Gohl D.M."/>
            <person name="Silverstein K.A.T."/>
            <person name="Koren S."/>
            <person name="Bechman K.B."/>
            <person name="Herman A."/>
            <person name="Abrahante J.E."/>
            <person name="Garbe J."/>
        </authorList>
    </citation>
    <scope>NUCLEOTIDE SEQUENCE</scope>
    <source>
        <strain evidence="1">Duluth1</strain>
        <tissue evidence="1">Whole animal</tissue>
    </source>
</reference>
<reference evidence="1" key="1">
    <citation type="journal article" date="2019" name="bioRxiv">
        <title>The Genome of the Zebra Mussel, Dreissena polymorpha: A Resource for Invasive Species Research.</title>
        <authorList>
            <person name="McCartney M.A."/>
            <person name="Auch B."/>
            <person name="Kono T."/>
            <person name="Mallez S."/>
            <person name="Zhang Y."/>
            <person name="Obille A."/>
            <person name="Becker A."/>
            <person name="Abrahante J.E."/>
            <person name="Garbe J."/>
            <person name="Badalamenti J.P."/>
            <person name="Herman A."/>
            <person name="Mangelson H."/>
            <person name="Liachko I."/>
            <person name="Sullivan S."/>
            <person name="Sone E.D."/>
            <person name="Koren S."/>
            <person name="Silverstein K.A.T."/>
            <person name="Beckman K.B."/>
            <person name="Gohl D.M."/>
        </authorList>
    </citation>
    <scope>NUCLEOTIDE SEQUENCE</scope>
    <source>
        <strain evidence="1">Duluth1</strain>
        <tissue evidence="1">Whole animal</tissue>
    </source>
</reference>
<dbReference type="Proteomes" id="UP000828390">
    <property type="component" value="Unassembled WGS sequence"/>
</dbReference>
<dbReference type="EMBL" id="JAIWYP010000001">
    <property type="protein sequence ID" value="KAH3896834.1"/>
    <property type="molecule type" value="Genomic_DNA"/>
</dbReference>
<gene>
    <name evidence="1" type="ORF">DPMN_021016</name>
</gene>
<organism evidence="1 2">
    <name type="scientific">Dreissena polymorpha</name>
    <name type="common">Zebra mussel</name>
    <name type="synonym">Mytilus polymorpha</name>
    <dbReference type="NCBI Taxonomy" id="45954"/>
    <lineage>
        <taxon>Eukaryota</taxon>
        <taxon>Metazoa</taxon>
        <taxon>Spiralia</taxon>
        <taxon>Lophotrochozoa</taxon>
        <taxon>Mollusca</taxon>
        <taxon>Bivalvia</taxon>
        <taxon>Autobranchia</taxon>
        <taxon>Heteroconchia</taxon>
        <taxon>Euheterodonta</taxon>
        <taxon>Imparidentia</taxon>
        <taxon>Neoheterodontei</taxon>
        <taxon>Myida</taxon>
        <taxon>Dreissenoidea</taxon>
        <taxon>Dreissenidae</taxon>
        <taxon>Dreissena</taxon>
    </lineage>
</organism>
<name>A0A9D4S8S9_DREPO</name>
<dbReference type="AlphaFoldDB" id="A0A9D4S8S9"/>
<keyword evidence="2" id="KW-1185">Reference proteome</keyword>